<accession>A0A0D7EET3</accession>
<dbReference type="GO" id="GO:0005524">
    <property type="term" value="F:ATP binding"/>
    <property type="evidence" value="ECO:0007669"/>
    <property type="project" value="UniProtKB-KW"/>
</dbReference>
<evidence type="ECO:0000256" key="3">
    <source>
        <dbReference type="ARBA" id="ARBA00022553"/>
    </source>
</evidence>
<dbReference type="PATRIC" id="fig|1076.23.peg.4948"/>
<comment type="caution">
    <text evidence="9">The sequence shown here is derived from an EMBL/GenBank/DDBJ whole genome shotgun (WGS) entry which is preliminary data.</text>
</comment>
<comment type="catalytic activity">
    <reaction evidence="1">
        <text>ATP + protein L-histidine = ADP + protein N-phospho-L-histidine.</text>
        <dbReference type="EC" id="2.7.13.3"/>
    </reaction>
</comment>
<evidence type="ECO:0000313" key="10">
    <source>
        <dbReference type="Proteomes" id="UP000032515"/>
    </source>
</evidence>
<dbReference type="SUPFAM" id="SSF55874">
    <property type="entry name" value="ATPase domain of HSP90 chaperone/DNA topoisomerase II/histidine kinase"/>
    <property type="match status" value="1"/>
</dbReference>
<sequence length="254" mass="27005">MSPQSQAAQADFSAPQACVAKSQAAQTADADLQAALGRERDLIARIAELERRHELQISELNHRLLNGLQSIASLLSSQSRLATPEAATQLMVAVSRIVAFGQVNRQLHLLDHQDRVEFSGYLARLCAELSTLLLWQQPSGAIKIEAEPLEMPTATAIPLSYIVNELVTNSVKYGAGNITIRLQAVSPTRYSLSVLDQGPGLPAGFDLCGKKGLGMRIVQSLVTQIAGELQVSSGGDGGGACFAVGFSLPRVEAC</sequence>
<keyword evidence="3" id="KW-0597">Phosphoprotein</keyword>
<keyword evidence="7" id="KW-0067">ATP-binding</keyword>
<evidence type="ECO:0000256" key="7">
    <source>
        <dbReference type="ARBA" id="ARBA00022840"/>
    </source>
</evidence>
<evidence type="ECO:0000256" key="2">
    <source>
        <dbReference type="ARBA" id="ARBA00012438"/>
    </source>
</evidence>
<evidence type="ECO:0000313" key="9">
    <source>
        <dbReference type="EMBL" id="KIZ39166.1"/>
    </source>
</evidence>
<keyword evidence="6" id="KW-0418">Kinase</keyword>
<proteinExistence type="predicted"/>
<dbReference type="RefSeq" id="WP_044415312.1">
    <property type="nucleotide sequence ID" value="NZ_JXXE01000457.1"/>
</dbReference>
<dbReference type="InterPro" id="IPR005467">
    <property type="entry name" value="His_kinase_dom"/>
</dbReference>
<evidence type="ECO:0000256" key="6">
    <source>
        <dbReference type="ARBA" id="ARBA00022777"/>
    </source>
</evidence>
<dbReference type="EMBL" id="JXXE01000457">
    <property type="protein sequence ID" value="KIZ39166.1"/>
    <property type="molecule type" value="Genomic_DNA"/>
</dbReference>
<dbReference type="PANTHER" id="PTHR41523:SF8">
    <property type="entry name" value="ETHYLENE RESPONSE SENSOR PROTEIN"/>
    <property type="match status" value="1"/>
</dbReference>
<dbReference type="InterPro" id="IPR036890">
    <property type="entry name" value="HATPase_C_sf"/>
</dbReference>
<dbReference type="SMART" id="SM00387">
    <property type="entry name" value="HATPase_c"/>
    <property type="match status" value="1"/>
</dbReference>
<gene>
    <name evidence="9" type="ORF">OO17_21255</name>
</gene>
<dbReference type="Proteomes" id="UP000032515">
    <property type="component" value="Unassembled WGS sequence"/>
</dbReference>
<dbReference type="PROSITE" id="PS50109">
    <property type="entry name" value="HIS_KIN"/>
    <property type="match status" value="1"/>
</dbReference>
<dbReference type="Gene3D" id="3.30.565.10">
    <property type="entry name" value="Histidine kinase-like ATPase, C-terminal domain"/>
    <property type="match status" value="1"/>
</dbReference>
<evidence type="ECO:0000256" key="5">
    <source>
        <dbReference type="ARBA" id="ARBA00022741"/>
    </source>
</evidence>
<evidence type="ECO:0000256" key="1">
    <source>
        <dbReference type="ARBA" id="ARBA00000085"/>
    </source>
</evidence>
<keyword evidence="4" id="KW-0808">Transferase</keyword>
<dbReference type="Pfam" id="PF07568">
    <property type="entry name" value="HisKA_2"/>
    <property type="match status" value="1"/>
</dbReference>
<dbReference type="PANTHER" id="PTHR41523">
    <property type="entry name" value="TWO-COMPONENT SYSTEM SENSOR PROTEIN"/>
    <property type="match status" value="1"/>
</dbReference>
<keyword evidence="5" id="KW-0547">Nucleotide-binding</keyword>
<protein>
    <recommendedName>
        <fullName evidence="2">histidine kinase</fullName>
        <ecNumber evidence="2">2.7.13.3</ecNumber>
    </recommendedName>
</protein>
<dbReference type="InterPro" id="IPR011495">
    <property type="entry name" value="Sig_transdc_His_kin_sub2_dim/P"/>
</dbReference>
<dbReference type="InterPro" id="IPR003594">
    <property type="entry name" value="HATPase_dom"/>
</dbReference>
<dbReference type="EC" id="2.7.13.3" evidence="2"/>
<dbReference type="OrthoDB" id="8245324at2"/>
<dbReference type="GO" id="GO:0004673">
    <property type="term" value="F:protein histidine kinase activity"/>
    <property type="evidence" value="ECO:0007669"/>
    <property type="project" value="UniProtKB-EC"/>
</dbReference>
<evidence type="ECO:0000259" key="8">
    <source>
        <dbReference type="PROSITE" id="PS50109"/>
    </source>
</evidence>
<evidence type="ECO:0000256" key="4">
    <source>
        <dbReference type="ARBA" id="ARBA00022679"/>
    </source>
</evidence>
<name>A0A0D7EET3_RHOPL</name>
<organism evidence="9 10">
    <name type="scientific">Rhodopseudomonas palustris</name>
    <dbReference type="NCBI Taxonomy" id="1076"/>
    <lineage>
        <taxon>Bacteria</taxon>
        <taxon>Pseudomonadati</taxon>
        <taxon>Pseudomonadota</taxon>
        <taxon>Alphaproteobacteria</taxon>
        <taxon>Hyphomicrobiales</taxon>
        <taxon>Nitrobacteraceae</taxon>
        <taxon>Rhodopseudomonas</taxon>
    </lineage>
</organism>
<reference evidence="9 10" key="1">
    <citation type="submission" date="2014-11" db="EMBL/GenBank/DDBJ databases">
        <title>Genomics and ecophysiology of heterotrophic nitrogen fixing bacteria isolated from estuarine surface water.</title>
        <authorList>
            <person name="Bentzon-Tilia M."/>
            <person name="Severin I."/>
            <person name="Hansen L.H."/>
            <person name="Riemann L."/>
        </authorList>
    </citation>
    <scope>NUCLEOTIDE SEQUENCE [LARGE SCALE GENOMIC DNA]</scope>
    <source>
        <strain evidence="9 10">BAL398</strain>
    </source>
</reference>
<dbReference type="AlphaFoldDB" id="A0A0D7EET3"/>
<dbReference type="Pfam" id="PF02518">
    <property type="entry name" value="HATPase_c"/>
    <property type="match status" value="1"/>
</dbReference>
<feature type="domain" description="Histidine kinase" evidence="8">
    <location>
        <begin position="59"/>
        <end position="250"/>
    </location>
</feature>